<accession>A0A850HHI8</accession>
<dbReference type="EMBL" id="JAAITX010000002">
    <property type="protein sequence ID" value="NVH57622.1"/>
    <property type="molecule type" value="Genomic_DNA"/>
</dbReference>
<gene>
    <name evidence="2" type="ORF">G5A66_02945</name>
    <name evidence="1" type="ORF">G5A75_05255</name>
</gene>
<evidence type="ECO:0000313" key="4">
    <source>
        <dbReference type="Proteomes" id="UP000701680"/>
    </source>
</evidence>
<dbReference type="PROSITE" id="PS51365">
    <property type="entry name" value="RENAL_DIPEPTIDASE_2"/>
    <property type="match status" value="1"/>
</dbReference>
<sequence length="322" mass="35950">MKLIDLHCDTIGKLMDQKDAGDLMTNRHSISIEHMEKAGTKAQFFACFTCFGNYENGNGYEDAYQRAEQMIAYAKEQFEIYQSRIRLAHSWQEIAENAEDGKISAILTIEEGGVLNGRMERLTSLYQEGVRLMTLMWNYENCLGHPNSRDAGMMEKGLTPFGIETVTRMGELGMIADVSHASDGTFWDILKYAKGPVVASHSNCRNLCNHPRNLTDEMIRALAEQGGVAGLNFFGPFLGTTKESKIEEMTAHILHMIQVGGSEFPAIGTDFDGIDGLERLDIPNASAMELLWEALEKKGLSKGQLDKIWGENVERVLREVLA</sequence>
<evidence type="ECO:0000313" key="1">
    <source>
        <dbReference type="EMBL" id="NSK14291.1"/>
    </source>
</evidence>
<dbReference type="Proteomes" id="UP000528555">
    <property type="component" value="Unassembled WGS sequence"/>
</dbReference>
<dbReference type="AlphaFoldDB" id="A0A850HHI8"/>
<dbReference type="RefSeq" id="WP_101695639.1">
    <property type="nucleotide sequence ID" value="NZ_JAAITX010000002.1"/>
</dbReference>
<organism evidence="2 3">
    <name type="scientific">Dorea phocaeensis</name>
    <dbReference type="NCBI Taxonomy" id="2040291"/>
    <lineage>
        <taxon>Bacteria</taxon>
        <taxon>Bacillati</taxon>
        <taxon>Bacillota</taxon>
        <taxon>Clostridia</taxon>
        <taxon>Lachnospirales</taxon>
        <taxon>Lachnospiraceae</taxon>
        <taxon>Dorea</taxon>
    </lineage>
</organism>
<dbReference type="EMBL" id="JAAIUO010000002">
    <property type="protein sequence ID" value="NSK14291.1"/>
    <property type="molecule type" value="Genomic_DNA"/>
</dbReference>
<dbReference type="Pfam" id="PF01244">
    <property type="entry name" value="Peptidase_M19"/>
    <property type="match status" value="1"/>
</dbReference>
<dbReference type="InterPro" id="IPR008257">
    <property type="entry name" value="Pept_M19"/>
</dbReference>
<dbReference type="GO" id="GO:0006508">
    <property type="term" value="P:proteolysis"/>
    <property type="evidence" value="ECO:0007669"/>
    <property type="project" value="InterPro"/>
</dbReference>
<dbReference type="CDD" id="cd01301">
    <property type="entry name" value="rDP_like"/>
    <property type="match status" value="1"/>
</dbReference>
<dbReference type="SUPFAM" id="SSF51556">
    <property type="entry name" value="Metallo-dependent hydrolases"/>
    <property type="match status" value="1"/>
</dbReference>
<keyword evidence="3" id="KW-1185">Reference proteome</keyword>
<proteinExistence type="predicted"/>
<dbReference type="OrthoDB" id="9804920at2"/>
<protein>
    <submittedName>
        <fullName evidence="2">Membrane dipeptidase</fullName>
    </submittedName>
</protein>
<evidence type="ECO:0000313" key="2">
    <source>
        <dbReference type="EMBL" id="NVH57622.1"/>
    </source>
</evidence>
<dbReference type="InterPro" id="IPR032466">
    <property type="entry name" value="Metal_Hydrolase"/>
</dbReference>
<reference evidence="3 4" key="1">
    <citation type="journal article" date="2020" name="Cell Host Microbe">
        <title>Functional and Genomic Variation between Human-Derived Isolates of Lachnospiraceae Reveals Inter- and Intra-Species Diversity.</title>
        <authorList>
            <person name="Sorbara M.T."/>
            <person name="Littmann E.R."/>
            <person name="Fontana E."/>
            <person name="Moody T.U."/>
            <person name="Kohout C.E."/>
            <person name="Gjonbalaj M."/>
            <person name="Eaton V."/>
            <person name="Seok R."/>
            <person name="Leiner I.M."/>
            <person name="Pamer E.G."/>
        </authorList>
    </citation>
    <scope>NUCLEOTIDE SEQUENCE [LARGE SCALE GENOMIC DNA]</scope>
    <source>
        <strain evidence="2 3">MSK.17.11</strain>
        <strain evidence="1 4">MSK.17.38</strain>
    </source>
</reference>
<dbReference type="PANTHER" id="PTHR10443:SF12">
    <property type="entry name" value="DIPEPTIDASE"/>
    <property type="match status" value="1"/>
</dbReference>
<dbReference type="PANTHER" id="PTHR10443">
    <property type="entry name" value="MICROSOMAL DIPEPTIDASE"/>
    <property type="match status" value="1"/>
</dbReference>
<reference evidence="2" key="2">
    <citation type="submission" date="2020-02" db="EMBL/GenBank/DDBJ databases">
        <authorList>
            <person name="Littmann E."/>
            <person name="Sorbara M."/>
        </authorList>
    </citation>
    <scope>NUCLEOTIDE SEQUENCE</scope>
    <source>
        <strain evidence="2">MSK.17.11</strain>
        <strain evidence="1">MSK.17.38</strain>
    </source>
</reference>
<evidence type="ECO:0000313" key="3">
    <source>
        <dbReference type="Proteomes" id="UP000528555"/>
    </source>
</evidence>
<dbReference type="Gene3D" id="3.20.20.140">
    <property type="entry name" value="Metal-dependent hydrolases"/>
    <property type="match status" value="1"/>
</dbReference>
<comment type="caution">
    <text evidence="2">The sequence shown here is derived from an EMBL/GenBank/DDBJ whole genome shotgun (WGS) entry which is preliminary data.</text>
</comment>
<dbReference type="GO" id="GO:0070573">
    <property type="term" value="F:metallodipeptidase activity"/>
    <property type="evidence" value="ECO:0007669"/>
    <property type="project" value="InterPro"/>
</dbReference>
<name>A0A850HHI8_9FIRM</name>
<dbReference type="Proteomes" id="UP000701680">
    <property type="component" value="Unassembled WGS sequence"/>
</dbReference>